<evidence type="ECO:0000313" key="1">
    <source>
        <dbReference type="EMBL" id="CAF0924551.1"/>
    </source>
</evidence>
<dbReference type="Proteomes" id="UP000682733">
    <property type="component" value="Unassembled WGS sequence"/>
</dbReference>
<comment type="caution">
    <text evidence="2">The sequence shown here is derived from an EMBL/GenBank/DDBJ whole genome shotgun (WGS) entry which is preliminary data.</text>
</comment>
<proteinExistence type="predicted"/>
<name>A0A8S2HZ81_9BILA</name>
<gene>
    <name evidence="1" type="ORF">OVA965_LOCUS10807</name>
    <name evidence="2" type="ORF">TMI583_LOCUS10803</name>
</gene>
<organism evidence="2 3">
    <name type="scientific">Didymodactylos carnosus</name>
    <dbReference type="NCBI Taxonomy" id="1234261"/>
    <lineage>
        <taxon>Eukaryota</taxon>
        <taxon>Metazoa</taxon>
        <taxon>Spiralia</taxon>
        <taxon>Gnathifera</taxon>
        <taxon>Rotifera</taxon>
        <taxon>Eurotatoria</taxon>
        <taxon>Bdelloidea</taxon>
        <taxon>Philodinida</taxon>
        <taxon>Philodinidae</taxon>
        <taxon>Didymodactylos</taxon>
    </lineage>
</organism>
<dbReference type="EMBL" id="CAJNOK010004059">
    <property type="protein sequence ID" value="CAF0924551.1"/>
    <property type="molecule type" value="Genomic_DNA"/>
</dbReference>
<protein>
    <recommendedName>
        <fullName evidence="4">Deoxynucleoside kinase domain-containing protein</fullName>
    </recommendedName>
</protein>
<sequence>MASVAMSRPLSIVKTTPLFRIMVKPPIASFSMKYKENPPEVPFPFDYMNKNYYYLFHHKLFQHYTIANIHDNTLFFDVESNFGVHRSKFTKDLADHIGFLHIPLPDLDRMHYMDEENTTNWRQLFNDYCLRRDRYPIPEEWHLDPTHNATIRLVRPLLQTQTYQLRYGLTHMYSTGQGIVTDRSYWSFYPIMQALRQHNFLNEDSEYEYIIQKCRAVNCGGVVTGRKYSTSASPPFMRDFFDGHHFLMEYKATLDHNLKMPRLIIYIDKSPEEIWDRMQREGKDYQKKSKVYSLEFLRTMDRIMKDEFLPRMSSFCHILQYTEEELNIEDVVFDIEQLDFTVDGKFKDWRITNDLEVEWHRALLQNEEWWTRMFNINRYTRACEWRTEPNALKATVEMMKYDKRYEWKTNNWDIRPFFFNMLTWKRLPFY</sequence>
<dbReference type="AlphaFoldDB" id="A0A8S2HZ81"/>
<dbReference type="SUPFAM" id="SSF52540">
    <property type="entry name" value="P-loop containing nucleoside triphosphate hydrolases"/>
    <property type="match status" value="1"/>
</dbReference>
<dbReference type="Proteomes" id="UP000677228">
    <property type="component" value="Unassembled WGS sequence"/>
</dbReference>
<evidence type="ECO:0008006" key="4">
    <source>
        <dbReference type="Google" id="ProtNLM"/>
    </source>
</evidence>
<evidence type="ECO:0000313" key="2">
    <source>
        <dbReference type="EMBL" id="CAF3701690.1"/>
    </source>
</evidence>
<evidence type="ECO:0000313" key="3">
    <source>
        <dbReference type="Proteomes" id="UP000682733"/>
    </source>
</evidence>
<dbReference type="EMBL" id="CAJOBA010004061">
    <property type="protein sequence ID" value="CAF3701690.1"/>
    <property type="molecule type" value="Genomic_DNA"/>
</dbReference>
<reference evidence="2" key="1">
    <citation type="submission" date="2021-02" db="EMBL/GenBank/DDBJ databases">
        <authorList>
            <person name="Nowell W R."/>
        </authorList>
    </citation>
    <scope>NUCLEOTIDE SEQUENCE</scope>
</reference>
<dbReference type="Gene3D" id="3.40.50.300">
    <property type="entry name" value="P-loop containing nucleotide triphosphate hydrolases"/>
    <property type="match status" value="1"/>
</dbReference>
<dbReference type="InterPro" id="IPR027417">
    <property type="entry name" value="P-loop_NTPase"/>
</dbReference>
<accession>A0A8S2HZ81</accession>